<evidence type="ECO:0000256" key="3">
    <source>
        <dbReference type="ARBA" id="ARBA00022833"/>
    </source>
</evidence>
<dbReference type="InterPro" id="IPR043145">
    <property type="entry name" value="Znf_ZZ_sf"/>
</dbReference>
<dbReference type="GO" id="GO:0008270">
    <property type="term" value="F:zinc ion binding"/>
    <property type="evidence" value="ECO:0007669"/>
    <property type="project" value="UniProtKB-KW"/>
</dbReference>
<feature type="region of interest" description="Disordered" evidence="4">
    <location>
        <begin position="200"/>
        <end position="222"/>
    </location>
</feature>
<keyword evidence="3" id="KW-0862">Zinc</keyword>
<dbReference type="Proteomes" id="UP000034182">
    <property type="component" value="Unassembled WGS sequence"/>
</dbReference>
<keyword evidence="5" id="KW-0812">Transmembrane</keyword>
<feature type="transmembrane region" description="Helical" evidence="5">
    <location>
        <begin position="47"/>
        <end position="76"/>
    </location>
</feature>
<evidence type="ECO:0000313" key="7">
    <source>
        <dbReference type="Proteomes" id="UP000034182"/>
    </source>
</evidence>
<organism evidence="6 7">
    <name type="scientific">Diplodia seriata</name>
    <dbReference type="NCBI Taxonomy" id="420778"/>
    <lineage>
        <taxon>Eukaryota</taxon>
        <taxon>Fungi</taxon>
        <taxon>Dikarya</taxon>
        <taxon>Ascomycota</taxon>
        <taxon>Pezizomycotina</taxon>
        <taxon>Dothideomycetes</taxon>
        <taxon>Dothideomycetes incertae sedis</taxon>
        <taxon>Botryosphaeriales</taxon>
        <taxon>Botryosphaeriaceae</taxon>
        <taxon>Diplodia</taxon>
    </lineage>
</organism>
<evidence type="ECO:0000256" key="1">
    <source>
        <dbReference type="ARBA" id="ARBA00022723"/>
    </source>
</evidence>
<dbReference type="Gene3D" id="3.30.60.90">
    <property type="match status" value="1"/>
</dbReference>
<accession>A0A0G2FS84</accession>
<proteinExistence type="predicted"/>
<keyword evidence="1" id="KW-0479">Metal-binding</keyword>
<dbReference type="SUPFAM" id="SSF57850">
    <property type="entry name" value="RING/U-box"/>
    <property type="match status" value="1"/>
</dbReference>
<keyword evidence="2" id="KW-0863">Zinc-finger</keyword>
<feature type="compositionally biased region" description="Basic and acidic residues" evidence="4">
    <location>
        <begin position="212"/>
        <end position="222"/>
    </location>
</feature>
<evidence type="ECO:0000256" key="2">
    <source>
        <dbReference type="ARBA" id="ARBA00022771"/>
    </source>
</evidence>
<name>A0A0G2FS84_9PEZI</name>
<reference evidence="6 7" key="2">
    <citation type="submission" date="2015-05" db="EMBL/GenBank/DDBJ databases">
        <title>Distinctive expansion of gene families associated with plant cell wall degradation and secondary metabolism in the genomes of grapevine trunk pathogens.</title>
        <authorList>
            <person name="Lawrence D.P."/>
            <person name="Travadon R."/>
            <person name="Rolshausen P.E."/>
            <person name="Baumgartner K."/>
        </authorList>
    </citation>
    <scope>NUCLEOTIDE SEQUENCE [LARGE SCALE GENOMIC DNA]</scope>
    <source>
        <strain evidence="6">DS831</strain>
    </source>
</reference>
<gene>
    <name evidence="6" type="ORF">UCDDS831_g07964</name>
</gene>
<dbReference type="AlphaFoldDB" id="A0A0G2FS84"/>
<sequence length="329" mass="35088">MPDDRFINYTMGIKDTFNFDDAAYEKKLRSMDTTDLRNGEVGKIRQYVAGSIGVGCALGAFPSTMGTSLLLLPLFLRSVNIARRKLNLIRATLFDRGVPPHQLTKRDLVVPLAIRATSLGLGTAVGLFVDITTVTPLEGVAPAPADGFDAAAEVLNTKNPDAMLNGFASGIAEQGNQPVINETVSHAVAASQCGAGHAFDVQDGAQQSGPHHTPDAAPDERTDPAFLTGMFLGARVASVGESKVVSALLSQIPLMILSPGYVDESDQDEAAQLHISCDRCGKTFDAYEAQPWHCSACAFGDFDVCVECYNAGERCLDNKHVMAMVPLQL</sequence>
<keyword evidence="5" id="KW-1133">Transmembrane helix</keyword>
<evidence type="ECO:0000256" key="4">
    <source>
        <dbReference type="SAM" id="MobiDB-lite"/>
    </source>
</evidence>
<reference evidence="6 7" key="1">
    <citation type="submission" date="2015-03" db="EMBL/GenBank/DDBJ databases">
        <authorList>
            <person name="Morales-Cruz A."/>
            <person name="Amrine K.C."/>
            <person name="Cantu D."/>
        </authorList>
    </citation>
    <scope>NUCLEOTIDE SEQUENCE [LARGE SCALE GENOMIC DNA]</scope>
    <source>
        <strain evidence="6">DS831</strain>
    </source>
</reference>
<keyword evidence="5" id="KW-0472">Membrane</keyword>
<dbReference type="EMBL" id="LAQI01000215">
    <property type="protein sequence ID" value="KKY14788.1"/>
    <property type="molecule type" value="Genomic_DNA"/>
</dbReference>
<evidence type="ECO:0000256" key="5">
    <source>
        <dbReference type="SAM" id="Phobius"/>
    </source>
</evidence>
<protein>
    <submittedName>
        <fullName evidence="6">Putative sh3 domain protein</fullName>
    </submittedName>
</protein>
<comment type="caution">
    <text evidence="6">The sequence shown here is derived from an EMBL/GenBank/DDBJ whole genome shotgun (WGS) entry which is preliminary data.</text>
</comment>
<evidence type="ECO:0000313" key="6">
    <source>
        <dbReference type="EMBL" id="KKY14788.1"/>
    </source>
</evidence>